<keyword evidence="5" id="KW-0547">Nucleotide-binding</keyword>
<dbReference type="InterPro" id="IPR036890">
    <property type="entry name" value="HATPase_C_sf"/>
</dbReference>
<dbReference type="PRINTS" id="PR00344">
    <property type="entry name" value="BCTRLSENSOR"/>
</dbReference>
<dbReference type="InterPro" id="IPR005467">
    <property type="entry name" value="His_kinase_dom"/>
</dbReference>
<evidence type="ECO:0000256" key="8">
    <source>
        <dbReference type="ARBA" id="ARBA00023012"/>
    </source>
</evidence>
<dbReference type="KEGG" id="rgr:FZ934_23980"/>
<feature type="domain" description="PAC" evidence="11">
    <location>
        <begin position="387"/>
        <end position="438"/>
    </location>
</feature>
<dbReference type="SUPFAM" id="SSF55785">
    <property type="entry name" value="PYP-like sensor domain (PAS domain)"/>
    <property type="match status" value="2"/>
</dbReference>
<feature type="domain" description="Histidine kinase" evidence="9">
    <location>
        <begin position="458"/>
        <end position="673"/>
    </location>
</feature>
<dbReference type="InterPro" id="IPR003661">
    <property type="entry name" value="HisK_dim/P_dom"/>
</dbReference>
<dbReference type="CDD" id="cd00082">
    <property type="entry name" value="HisKA"/>
    <property type="match status" value="1"/>
</dbReference>
<dbReference type="PANTHER" id="PTHR43065:SF10">
    <property type="entry name" value="PEROXIDE STRESS-ACTIVATED HISTIDINE KINASE MAK3"/>
    <property type="match status" value="1"/>
</dbReference>
<dbReference type="Gene3D" id="1.10.287.130">
    <property type="match status" value="1"/>
</dbReference>
<dbReference type="PROSITE" id="PS50113">
    <property type="entry name" value="PAC"/>
    <property type="match status" value="1"/>
</dbReference>
<evidence type="ECO:0000256" key="5">
    <source>
        <dbReference type="ARBA" id="ARBA00022741"/>
    </source>
</evidence>
<evidence type="ECO:0000256" key="2">
    <source>
        <dbReference type="ARBA" id="ARBA00012438"/>
    </source>
</evidence>
<evidence type="ECO:0000313" key="12">
    <source>
        <dbReference type="EMBL" id="QFY63343.1"/>
    </source>
</evidence>
<proteinExistence type="predicted"/>
<dbReference type="PANTHER" id="PTHR43065">
    <property type="entry name" value="SENSOR HISTIDINE KINASE"/>
    <property type="match status" value="1"/>
</dbReference>
<dbReference type="AlphaFoldDB" id="A0A5Q0CD86"/>
<keyword evidence="12" id="KW-0614">Plasmid</keyword>
<dbReference type="SMART" id="SM00387">
    <property type="entry name" value="HATPase_c"/>
    <property type="match status" value="1"/>
</dbReference>
<keyword evidence="7" id="KW-0067">ATP-binding</keyword>
<evidence type="ECO:0000256" key="7">
    <source>
        <dbReference type="ARBA" id="ARBA00022840"/>
    </source>
</evidence>
<reference evidence="12 13" key="1">
    <citation type="submission" date="2019-08" db="EMBL/GenBank/DDBJ databases">
        <title>Prosopis cineraria nodule microbiome.</title>
        <authorList>
            <person name="Ali R."/>
            <person name="Chaluvadi S.R."/>
            <person name="Wang X."/>
        </authorList>
    </citation>
    <scope>NUCLEOTIDE SEQUENCE [LARGE SCALE GENOMIC DNA]</scope>
    <source>
        <strain evidence="12 13">BG7</strain>
        <plasmid evidence="12 13">unnamed</plasmid>
    </source>
</reference>
<dbReference type="RefSeq" id="WP_153273309.1">
    <property type="nucleotide sequence ID" value="NZ_CP043499.1"/>
</dbReference>
<dbReference type="Gene3D" id="3.30.450.20">
    <property type="entry name" value="PAS domain"/>
    <property type="match status" value="2"/>
</dbReference>
<dbReference type="SUPFAM" id="SSF55874">
    <property type="entry name" value="ATPase domain of HSP90 chaperone/DNA topoisomerase II/histidine kinase"/>
    <property type="match status" value="1"/>
</dbReference>
<dbReference type="EC" id="2.7.13.3" evidence="2"/>
<name>A0A5Q0CD86_9HYPH</name>
<keyword evidence="6" id="KW-0418">Kinase</keyword>
<dbReference type="InterPro" id="IPR013656">
    <property type="entry name" value="PAS_4"/>
</dbReference>
<evidence type="ECO:0000256" key="3">
    <source>
        <dbReference type="ARBA" id="ARBA00022553"/>
    </source>
</evidence>
<dbReference type="InterPro" id="IPR000014">
    <property type="entry name" value="PAS"/>
</dbReference>
<evidence type="ECO:0000256" key="6">
    <source>
        <dbReference type="ARBA" id="ARBA00022777"/>
    </source>
</evidence>
<dbReference type="OrthoDB" id="226486at2"/>
<geneLocation type="plasmid" evidence="12 13">
    <name>unnamed</name>
</geneLocation>
<gene>
    <name evidence="12" type="ORF">FZ934_23980</name>
</gene>
<dbReference type="Proteomes" id="UP000326881">
    <property type="component" value="Plasmid unnamed"/>
</dbReference>
<dbReference type="PROSITE" id="PS50112">
    <property type="entry name" value="PAS"/>
    <property type="match status" value="1"/>
</dbReference>
<evidence type="ECO:0000259" key="9">
    <source>
        <dbReference type="PROSITE" id="PS50109"/>
    </source>
</evidence>
<evidence type="ECO:0000256" key="1">
    <source>
        <dbReference type="ARBA" id="ARBA00000085"/>
    </source>
</evidence>
<comment type="catalytic activity">
    <reaction evidence="1">
        <text>ATP + protein L-histidine = ADP + protein N-phospho-L-histidine.</text>
        <dbReference type="EC" id="2.7.13.3"/>
    </reaction>
</comment>
<protein>
    <recommendedName>
        <fullName evidence="2">histidine kinase</fullName>
        <ecNumber evidence="2">2.7.13.3</ecNumber>
    </recommendedName>
</protein>
<dbReference type="InterPro" id="IPR003594">
    <property type="entry name" value="HATPase_dom"/>
</dbReference>
<keyword evidence="13" id="KW-1185">Reference proteome</keyword>
<dbReference type="SUPFAM" id="SSF47384">
    <property type="entry name" value="Homodimeric domain of signal transducing histidine kinase"/>
    <property type="match status" value="1"/>
</dbReference>
<accession>A0A5Q0CD86</accession>
<dbReference type="EMBL" id="CP043499">
    <property type="protein sequence ID" value="QFY63343.1"/>
    <property type="molecule type" value="Genomic_DNA"/>
</dbReference>
<dbReference type="InterPro" id="IPR035965">
    <property type="entry name" value="PAS-like_dom_sf"/>
</dbReference>
<dbReference type="InterPro" id="IPR000700">
    <property type="entry name" value="PAS-assoc_C"/>
</dbReference>
<evidence type="ECO:0000256" key="4">
    <source>
        <dbReference type="ARBA" id="ARBA00022679"/>
    </source>
</evidence>
<organism evidence="12 13">
    <name type="scientific">Rhizobium grahamii</name>
    <dbReference type="NCBI Taxonomy" id="1120045"/>
    <lineage>
        <taxon>Bacteria</taxon>
        <taxon>Pseudomonadati</taxon>
        <taxon>Pseudomonadota</taxon>
        <taxon>Alphaproteobacteria</taxon>
        <taxon>Hyphomicrobiales</taxon>
        <taxon>Rhizobiaceae</taxon>
        <taxon>Rhizobium/Agrobacterium group</taxon>
        <taxon>Rhizobium</taxon>
    </lineage>
</organism>
<dbReference type="Pfam" id="PF02518">
    <property type="entry name" value="HATPase_c"/>
    <property type="match status" value="1"/>
</dbReference>
<feature type="domain" description="PAS" evidence="10">
    <location>
        <begin position="16"/>
        <end position="88"/>
    </location>
</feature>
<keyword evidence="3" id="KW-0597">Phosphoprotein</keyword>
<dbReference type="Pfam" id="PF08448">
    <property type="entry name" value="PAS_4"/>
    <property type="match status" value="1"/>
</dbReference>
<dbReference type="NCBIfam" id="TIGR00229">
    <property type="entry name" value="sensory_box"/>
    <property type="match status" value="1"/>
</dbReference>
<dbReference type="GO" id="GO:0000155">
    <property type="term" value="F:phosphorelay sensor kinase activity"/>
    <property type="evidence" value="ECO:0007669"/>
    <property type="project" value="InterPro"/>
</dbReference>
<dbReference type="SMART" id="SM00091">
    <property type="entry name" value="PAS"/>
    <property type="match status" value="1"/>
</dbReference>
<keyword evidence="4" id="KW-0808">Transferase</keyword>
<dbReference type="PROSITE" id="PS50109">
    <property type="entry name" value="HIS_KIN"/>
    <property type="match status" value="1"/>
</dbReference>
<evidence type="ECO:0000259" key="10">
    <source>
        <dbReference type="PROSITE" id="PS50112"/>
    </source>
</evidence>
<dbReference type="Pfam" id="PF00512">
    <property type="entry name" value="HisKA"/>
    <property type="match status" value="1"/>
</dbReference>
<dbReference type="InterPro" id="IPR036097">
    <property type="entry name" value="HisK_dim/P_sf"/>
</dbReference>
<dbReference type="Gene3D" id="3.30.565.10">
    <property type="entry name" value="Histidine kinase-like ATPase, C-terminal domain"/>
    <property type="match status" value="1"/>
</dbReference>
<dbReference type="SMART" id="SM00388">
    <property type="entry name" value="HisKA"/>
    <property type="match status" value="1"/>
</dbReference>
<sequence>MADQINTDVDCARRVMDKLTAEITDVSSESIVVYDTDGRIVHWNEASHLLYGIVNPEAVGKTAAELFGASGDEPTREEIALRRSWQGIVQRRMADGVPLLVEVRVRAHRQDDTGTDLFIEFARRADPRIVEGHSVGIQRDWVAVWSIEVSGATAALRKMNGGTESGASHLFSTDPHLVADHLKIKDLNLTAAKLFANEGSPIAVVGKSAYRCWPKNHRDALLNMTLAVLPMAERDTPILRRIVGPDTLTVWRANADHPSLISVSVTGSWSDPETYWEIAASEQRYRNLIDNIPLPVWQVDARVMSGVIERLKASGVDNIEDYLATQPDLVRFASEAVVVTEVNDSAMRLFRGQRREDCLQDVSYLFAGTPAAAARVVIAHFGGGRNYSEEMKILTFDGELLDVLFYVTFPQYPEKLDKTLIMMIDVTEQRRIERQLRKIEADFAHAARISALGELVTSIAHEVRQPLSVIVTDADTGIRWLARDEPNLPKVKTIMARIMENAHRANEVIRRIKDMAIKSDPVRDLVDINDIVRESVLFVRSESQAHDIVITSRLAGGLRQILGDRVQLQQVVVNLLINAIQAIAANKPRIREILVETIPSANTASLVVKDSGGGIKPDDIDRIFDGFFSRKPDGMGMGLAICRSIIADHGGTITAANEATRGAVFAVALPVADGPQEVAVETFPRLIADT</sequence>
<dbReference type="GO" id="GO:0005524">
    <property type="term" value="F:ATP binding"/>
    <property type="evidence" value="ECO:0007669"/>
    <property type="project" value="UniProtKB-KW"/>
</dbReference>
<dbReference type="InterPro" id="IPR004358">
    <property type="entry name" value="Sig_transdc_His_kin-like_C"/>
</dbReference>
<evidence type="ECO:0000313" key="13">
    <source>
        <dbReference type="Proteomes" id="UP000326881"/>
    </source>
</evidence>
<dbReference type="CDD" id="cd00130">
    <property type="entry name" value="PAS"/>
    <property type="match status" value="1"/>
</dbReference>
<keyword evidence="8" id="KW-0902">Two-component regulatory system</keyword>
<evidence type="ECO:0000259" key="11">
    <source>
        <dbReference type="PROSITE" id="PS50113"/>
    </source>
</evidence>